<evidence type="ECO:0000313" key="3">
    <source>
        <dbReference type="EMBL" id="MFC5567085.1"/>
    </source>
</evidence>
<feature type="domain" description="DUF2382" evidence="2">
    <location>
        <begin position="148"/>
        <end position="256"/>
    </location>
</feature>
<gene>
    <name evidence="3" type="ORF">ACFPOC_11775</name>
</gene>
<reference evidence="4" key="1">
    <citation type="journal article" date="2019" name="Int. J. Syst. Evol. Microbiol.">
        <title>The Global Catalogue of Microorganisms (GCM) 10K type strain sequencing project: providing services to taxonomists for standard genome sequencing and annotation.</title>
        <authorList>
            <consortium name="The Broad Institute Genomics Platform"/>
            <consortium name="The Broad Institute Genome Sequencing Center for Infectious Disease"/>
            <person name="Wu L."/>
            <person name="Ma J."/>
        </authorList>
    </citation>
    <scope>NUCLEOTIDE SEQUENCE [LARGE SCALE GENOMIC DNA]</scope>
    <source>
        <strain evidence="4">KACC 11588</strain>
    </source>
</reference>
<organism evidence="3 4">
    <name type="scientific">Rubellimicrobium aerolatum</name>
    <dbReference type="NCBI Taxonomy" id="490979"/>
    <lineage>
        <taxon>Bacteria</taxon>
        <taxon>Pseudomonadati</taxon>
        <taxon>Pseudomonadota</taxon>
        <taxon>Alphaproteobacteria</taxon>
        <taxon>Rhodobacterales</taxon>
        <taxon>Roseobacteraceae</taxon>
        <taxon>Rubellimicrobium</taxon>
    </lineage>
</organism>
<sequence>MSRAVTAIYRSPVVAQLVREELEQLGIGRSAITVLPDAAGTVSGLATAETQEDAIDRLHDLGLPEPDARTYQQALRNGDHVVSVEVDDDSYLGRVQEIMRRPEDAYDLDELDTRYAGADYIPRRQGYADTGTLDQTGTGDLASDGTVRVVEERLAVGKREVEQGAVRVRAFVREVPVEAEVDLRSTRVYIERRPVDRAVNPGDIPLGEQVLEARESAERAVVSKEARVVEEIGLRSETEVQHQTVQDTVRKTEVEIEDERTGERSSLTGGTTIPGGSGSSGAI</sequence>
<keyword evidence="4" id="KW-1185">Reference proteome</keyword>
<comment type="caution">
    <text evidence="3">The sequence shown here is derived from an EMBL/GenBank/DDBJ whole genome shotgun (WGS) entry which is preliminary data.</text>
</comment>
<dbReference type="InterPro" id="IPR052967">
    <property type="entry name" value="Stress_Response_Assoc"/>
</dbReference>
<feature type="region of interest" description="Disordered" evidence="1">
    <location>
        <begin position="243"/>
        <end position="283"/>
    </location>
</feature>
<dbReference type="Proteomes" id="UP001596056">
    <property type="component" value="Unassembled WGS sequence"/>
</dbReference>
<accession>A0ABW0SDT1</accession>
<dbReference type="PANTHER" id="PTHR38463">
    <property type="entry name" value="STRESS RESPONSE PROTEIN YSNF"/>
    <property type="match status" value="1"/>
</dbReference>
<evidence type="ECO:0000313" key="4">
    <source>
        <dbReference type="Proteomes" id="UP001596056"/>
    </source>
</evidence>
<feature type="compositionally biased region" description="Basic and acidic residues" evidence="1">
    <location>
        <begin position="248"/>
        <end position="263"/>
    </location>
</feature>
<dbReference type="InterPro" id="IPR019060">
    <property type="entry name" value="DUF2382"/>
</dbReference>
<dbReference type="EMBL" id="JBHSNA010000010">
    <property type="protein sequence ID" value="MFC5567085.1"/>
    <property type="molecule type" value="Genomic_DNA"/>
</dbReference>
<evidence type="ECO:0000256" key="1">
    <source>
        <dbReference type="SAM" id="MobiDB-lite"/>
    </source>
</evidence>
<dbReference type="RefSeq" id="WP_377110059.1">
    <property type="nucleotide sequence ID" value="NZ_JBHSNA010000010.1"/>
</dbReference>
<name>A0ABW0SDT1_9RHOB</name>
<evidence type="ECO:0000259" key="2">
    <source>
        <dbReference type="Pfam" id="PF09557"/>
    </source>
</evidence>
<proteinExistence type="predicted"/>
<dbReference type="Pfam" id="PF09557">
    <property type="entry name" value="DUF2382"/>
    <property type="match status" value="1"/>
</dbReference>
<dbReference type="PANTHER" id="PTHR38463:SF1">
    <property type="entry name" value="STRESS RESPONSE PROTEIN YSNF"/>
    <property type="match status" value="1"/>
</dbReference>
<protein>
    <submittedName>
        <fullName evidence="3">YsnF/AvaK domain-containing protein</fullName>
    </submittedName>
</protein>
<feature type="compositionally biased region" description="Gly residues" evidence="1">
    <location>
        <begin position="272"/>
        <end position="283"/>
    </location>
</feature>